<name>A0A517LPT4_9PEZI</name>
<evidence type="ECO:0000313" key="9">
    <source>
        <dbReference type="EMBL" id="QDS77639.1"/>
    </source>
</evidence>
<evidence type="ECO:0000256" key="5">
    <source>
        <dbReference type="PIRSR" id="PIRSR601461-1"/>
    </source>
</evidence>
<protein>
    <recommendedName>
        <fullName evidence="8">Peptidase A1 domain-containing protein</fullName>
    </recommendedName>
</protein>
<dbReference type="InterPro" id="IPR034163">
    <property type="entry name" value="Aspergillopepsin-like_cat_dom"/>
</dbReference>
<dbReference type="InterPro" id="IPR021109">
    <property type="entry name" value="Peptidase_aspartic_dom_sf"/>
</dbReference>
<dbReference type="FunFam" id="2.40.70.10:FF:000026">
    <property type="entry name" value="Endothiapepsin"/>
    <property type="match status" value="1"/>
</dbReference>
<evidence type="ECO:0000256" key="3">
    <source>
        <dbReference type="ARBA" id="ARBA00022750"/>
    </source>
</evidence>
<accession>A0A517LPT4</accession>
<dbReference type="InterPro" id="IPR001461">
    <property type="entry name" value="Aspartic_peptidase_A1"/>
</dbReference>
<evidence type="ECO:0000259" key="8">
    <source>
        <dbReference type="PROSITE" id="PS51767"/>
    </source>
</evidence>
<organism evidence="9 10">
    <name type="scientific">Venturia effusa</name>
    <dbReference type="NCBI Taxonomy" id="50376"/>
    <lineage>
        <taxon>Eukaryota</taxon>
        <taxon>Fungi</taxon>
        <taxon>Dikarya</taxon>
        <taxon>Ascomycota</taxon>
        <taxon>Pezizomycotina</taxon>
        <taxon>Dothideomycetes</taxon>
        <taxon>Pleosporomycetidae</taxon>
        <taxon>Venturiales</taxon>
        <taxon>Venturiaceae</taxon>
        <taxon>Venturia</taxon>
    </lineage>
</organism>
<dbReference type="EMBL" id="CP042202">
    <property type="protein sequence ID" value="QDS77639.1"/>
    <property type="molecule type" value="Genomic_DNA"/>
</dbReference>
<evidence type="ECO:0000256" key="1">
    <source>
        <dbReference type="ARBA" id="ARBA00007447"/>
    </source>
</evidence>
<evidence type="ECO:0000256" key="2">
    <source>
        <dbReference type="ARBA" id="ARBA00022670"/>
    </source>
</evidence>
<reference evidence="9 10" key="1">
    <citation type="submission" date="2019-07" db="EMBL/GenBank/DDBJ databases">
        <title>Finished genome of Venturia effusa.</title>
        <authorList>
            <person name="Young C.A."/>
            <person name="Cox M.P."/>
            <person name="Ganley A.R.D."/>
            <person name="David W.J."/>
        </authorList>
    </citation>
    <scope>NUCLEOTIDE SEQUENCE [LARGE SCALE GENOMIC DNA]</scope>
    <source>
        <strain evidence="10">albino</strain>
    </source>
</reference>
<dbReference type="PROSITE" id="PS51767">
    <property type="entry name" value="PEPTIDASE_A1"/>
    <property type="match status" value="1"/>
</dbReference>
<feature type="region of interest" description="Disordered" evidence="6">
    <location>
        <begin position="398"/>
        <end position="450"/>
    </location>
</feature>
<dbReference type="CDD" id="cd06097">
    <property type="entry name" value="Aspergillopepsin_like"/>
    <property type="match status" value="1"/>
</dbReference>
<dbReference type="PRINTS" id="PR00792">
    <property type="entry name" value="PEPSIN"/>
</dbReference>
<dbReference type="GO" id="GO:0006508">
    <property type="term" value="P:proteolysis"/>
    <property type="evidence" value="ECO:0007669"/>
    <property type="project" value="UniProtKB-KW"/>
</dbReference>
<keyword evidence="10" id="KW-1185">Reference proteome</keyword>
<feature type="signal peptide" evidence="7">
    <location>
        <begin position="1"/>
        <end position="18"/>
    </location>
</feature>
<evidence type="ECO:0000313" key="10">
    <source>
        <dbReference type="Proteomes" id="UP000316270"/>
    </source>
</evidence>
<dbReference type="PANTHER" id="PTHR47966">
    <property type="entry name" value="BETA-SITE APP-CLEAVING ENZYME, ISOFORM A-RELATED"/>
    <property type="match status" value="1"/>
</dbReference>
<sequence length="450" mass="48510">MSLPFLLICTLFLGGAVSKPLEQLAKQGRFSLLQVAVPRKVAWSAARDIQRTYLKYGVPVPTHINAALAPPNGTGQSTVPVRPVKGDVEYLINVTVGNHVLALDMDTGSSDLWVFSTLQPEDQRTNRPVARVYDTSGVTAKKLEGHTWQIRYGDMSGANGQVYLDKVGVGSVFFDQQAVEAASSVSRTFSRDAANDGLLGLAFSKLNTIKPTAQNTWFDNVKSQLAEPVFTSALRRRAIGSYDFGYIDKSKYTGEIAYTNVTGTRGFWTFAPTGYSVGDGPVVNATMNAIADTGTSLWYLPRAVTDGYWAKVPGAQYNSLQAGWMFPCGSKLPDMSIVISGQKVVVSGVNMEYQQISSQQCYGGIQRDTGMPFSIFGDVFLKGVFAVFESREGQTPRLGFAQQSPSLASPEGQVPQNSSEPNPFDDNALGGIGDEEPNPFGSPFAAGKKA</sequence>
<evidence type="ECO:0000256" key="6">
    <source>
        <dbReference type="SAM" id="MobiDB-lite"/>
    </source>
</evidence>
<comment type="similarity">
    <text evidence="1">Belongs to the peptidase A1 family.</text>
</comment>
<evidence type="ECO:0000256" key="4">
    <source>
        <dbReference type="ARBA" id="ARBA00022801"/>
    </source>
</evidence>
<dbReference type="OrthoDB" id="2747330at2759"/>
<keyword evidence="4" id="KW-0378">Hydrolase</keyword>
<feature type="chain" id="PRO_5021941116" description="Peptidase A1 domain-containing protein" evidence="7">
    <location>
        <begin position="19"/>
        <end position="450"/>
    </location>
</feature>
<feature type="active site" evidence="5">
    <location>
        <position position="106"/>
    </location>
</feature>
<dbReference type="InterPro" id="IPR033121">
    <property type="entry name" value="PEPTIDASE_A1"/>
</dbReference>
<dbReference type="STRING" id="50376.A0A517LPT4"/>
<keyword evidence="2" id="KW-0645">Protease</keyword>
<dbReference type="Proteomes" id="UP000316270">
    <property type="component" value="Chromosome 18"/>
</dbReference>
<feature type="domain" description="Peptidase A1" evidence="8">
    <location>
        <begin position="90"/>
        <end position="401"/>
    </location>
</feature>
<feature type="active site" evidence="5">
    <location>
        <position position="292"/>
    </location>
</feature>
<dbReference type="PANTHER" id="PTHR47966:SF2">
    <property type="entry name" value="ASPERGILLOPEPSIN-1-RELATED"/>
    <property type="match status" value="1"/>
</dbReference>
<evidence type="ECO:0000256" key="7">
    <source>
        <dbReference type="SAM" id="SignalP"/>
    </source>
</evidence>
<gene>
    <name evidence="9" type="ORF">FKW77_002722</name>
</gene>
<proteinExistence type="inferred from homology"/>
<keyword evidence="7" id="KW-0732">Signal</keyword>
<keyword evidence="3" id="KW-0064">Aspartyl protease</keyword>
<dbReference type="AlphaFoldDB" id="A0A517LPT4"/>
<dbReference type="GO" id="GO:0004190">
    <property type="term" value="F:aspartic-type endopeptidase activity"/>
    <property type="evidence" value="ECO:0007669"/>
    <property type="project" value="UniProtKB-KW"/>
</dbReference>
<dbReference type="Gene3D" id="2.40.70.10">
    <property type="entry name" value="Acid Proteases"/>
    <property type="match status" value="2"/>
</dbReference>
<dbReference type="SUPFAM" id="SSF50630">
    <property type="entry name" value="Acid proteases"/>
    <property type="match status" value="1"/>
</dbReference>
<dbReference type="Pfam" id="PF00026">
    <property type="entry name" value="Asp"/>
    <property type="match status" value="1"/>
</dbReference>